<accession>A0ABT5B898</accession>
<keyword evidence="3" id="KW-1185">Reference proteome</keyword>
<proteinExistence type="predicted"/>
<dbReference type="RefSeq" id="WP_272000170.1">
    <property type="nucleotide sequence ID" value="NZ_JAQNDN010000011.1"/>
</dbReference>
<keyword evidence="1" id="KW-1133">Transmembrane helix</keyword>
<sequence>MKSEADTPWLPFFRAASSDTGGPPAIVDEAFVRALFGGTISPFDPVRAQPFDERCSFFADAVADDPERATRYRELIAFFDENDLTRPSAIEIGFSEYAPAMPIPDSDLPPGFASRGSCLPRLIVAFTAAGSVVGVVGHVVWT</sequence>
<gene>
    <name evidence="2" type="ORF">POL58_21495</name>
</gene>
<dbReference type="EMBL" id="JAQNDN010000011">
    <property type="protein sequence ID" value="MDC0670344.1"/>
    <property type="molecule type" value="Genomic_DNA"/>
</dbReference>
<organism evidence="2 3">
    <name type="scientific">Nannocystis radixulma</name>
    <dbReference type="NCBI Taxonomy" id="2995305"/>
    <lineage>
        <taxon>Bacteria</taxon>
        <taxon>Pseudomonadati</taxon>
        <taxon>Myxococcota</taxon>
        <taxon>Polyangia</taxon>
        <taxon>Nannocystales</taxon>
        <taxon>Nannocystaceae</taxon>
        <taxon>Nannocystis</taxon>
    </lineage>
</organism>
<name>A0ABT5B898_9BACT</name>
<keyword evidence="1" id="KW-0812">Transmembrane</keyword>
<reference evidence="2 3" key="1">
    <citation type="submission" date="2022-11" db="EMBL/GenBank/DDBJ databases">
        <title>Minimal conservation of predation-associated metabolite biosynthetic gene clusters underscores biosynthetic potential of Myxococcota including descriptions for ten novel species: Archangium lansinium sp. nov., Myxococcus landrumus sp. nov., Nannocystis bai.</title>
        <authorList>
            <person name="Ahearne A."/>
            <person name="Stevens C."/>
            <person name="Dowd S."/>
        </authorList>
    </citation>
    <scope>NUCLEOTIDE SEQUENCE [LARGE SCALE GENOMIC DNA]</scope>
    <source>
        <strain evidence="2 3">NCELM</strain>
    </source>
</reference>
<evidence type="ECO:0000256" key="1">
    <source>
        <dbReference type="SAM" id="Phobius"/>
    </source>
</evidence>
<feature type="transmembrane region" description="Helical" evidence="1">
    <location>
        <begin position="122"/>
        <end position="141"/>
    </location>
</feature>
<keyword evidence="1" id="KW-0472">Membrane</keyword>
<dbReference type="Proteomes" id="UP001217838">
    <property type="component" value="Unassembled WGS sequence"/>
</dbReference>
<protein>
    <submittedName>
        <fullName evidence="2">Uncharacterized protein</fullName>
    </submittedName>
</protein>
<evidence type="ECO:0000313" key="2">
    <source>
        <dbReference type="EMBL" id="MDC0670344.1"/>
    </source>
</evidence>
<comment type="caution">
    <text evidence="2">The sequence shown here is derived from an EMBL/GenBank/DDBJ whole genome shotgun (WGS) entry which is preliminary data.</text>
</comment>
<evidence type="ECO:0000313" key="3">
    <source>
        <dbReference type="Proteomes" id="UP001217838"/>
    </source>
</evidence>